<comment type="caution">
    <text evidence="11">The sequence shown here is derived from an EMBL/GenBank/DDBJ whole genome shotgun (WGS) entry which is preliminary data.</text>
</comment>
<dbReference type="InterPro" id="IPR006426">
    <property type="entry name" value="Asn_synth_AEB"/>
</dbReference>
<dbReference type="Gene3D" id="3.40.50.620">
    <property type="entry name" value="HUPs"/>
    <property type="match status" value="1"/>
</dbReference>
<reference evidence="11 12" key="1">
    <citation type="submission" date="2016-04" db="EMBL/GenBank/DDBJ databases">
        <title>Draft genome sequence of freshwater magnetotactic bacteria Magnetospirillum marisnigri SP-1 and Magnetospirillum moscoviense BB-1.</title>
        <authorList>
            <person name="Koziaeva V."/>
            <person name="Dziuba M.V."/>
            <person name="Ivanov T.M."/>
            <person name="Kuznetsov B."/>
            <person name="Grouzdev D.S."/>
        </authorList>
    </citation>
    <scope>NUCLEOTIDE SEQUENCE [LARGE SCALE GENOMIC DNA]</scope>
    <source>
        <strain evidence="11 12">SP-1</strain>
    </source>
</reference>
<evidence type="ECO:0000259" key="10">
    <source>
        <dbReference type="PROSITE" id="PS51278"/>
    </source>
</evidence>
<dbReference type="InterPro" id="IPR014729">
    <property type="entry name" value="Rossmann-like_a/b/a_fold"/>
</dbReference>
<keyword evidence="8" id="KW-0028">Amino-acid biosynthesis</keyword>
<comment type="catalytic activity">
    <reaction evidence="7">
        <text>L-aspartate + L-glutamine + ATP + H2O = L-asparagine + L-glutamate + AMP + diphosphate + H(+)</text>
        <dbReference type="Rhea" id="RHEA:12228"/>
        <dbReference type="ChEBI" id="CHEBI:15377"/>
        <dbReference type="ChEBI" id="CHEBI:15378"/>
        <dbReference type="ChEBI" id="CHEBI:29985"/>
        <dbReference type="ChEBI" id="CHEBI:29991"/>
        <dbReference type="ChEBI" id="CHEBI:30616"/>
        <dbReference type="ChEBI" id="CHEBI:33019"/>
        <dbReference type="ChEBI" id="CHEBI:58048"/>
        <dbReference type="ChEBI" id="CHEBI:58359"/>
        <dbReference type="ChEBI" id="CHEBI:456215"/>
        <dbReference type="EC" id="6.3.5.4"/>
    </reaction>
</comment>
<dbReference type="PANTHER" id="PTHR43284:SF1">
    <property type="entry name" value="ASPARAGINE SYNTHETASE"/>
    <property type="match status" value="1"/>
</dbReference>
<dbReference type="NCBIfam" id="TIGR01536">
    <property type="entry name" value="asn_synth_AEB"/>
    <property type="match status" value="1"/>
</dbReference>
<accession>A0A178MML2</accession>
<dbReference type="GO" id="GO:0005829">
    <property type="term" value="C:cytosol"/>
    <property type="evidence" value="ECO:0007669"/>
    <property type="project" value="TreeGrafter"/>
</dbReference>
<feature type="binding site" evidence="9">
    <location>
        <position position="101"/>
    </location>
    <ligand>
        <name>L-glutamine</name>
        <dbReference type="ChEBI" id="CHEBI:58359"/>
    </ligand>
</feature>
<dbReference type="InterPro" id="IPR017932">
    <property type="entry name" value="GATase_2_dom"/>
</dbReference>
<dbReference type="OrthoDB" id="9763290at2"/>
<dbReference type="EMBL" id="LWQT01000066">
    <property type="protein sequence ID" value="OAN49174.1"/>
    <property type="molecule type" value="Genomic_DNA"/>
</dbReference>
<evidence type="ECO:0000256" key="1">
    <source>
        <dbReference type="ARBA" id="ARBA00005187"/>
    </source>
</evidence>
<keyword evidence="6 8" id="KW-0315">Glutamine amidotransferase</keyword>
<organism evidence="11 12">
    <name type="scientific">Paramagnetospirillum marisnigri</name>
    <dbReference type="NCBI Taxonomy" id="1285242"/>
    <lineage>
        <taxon>Bacteria</taxon>
        <taxon>Pseudomonadati</taxon>
        <taxon>Pseudomonadota</taxon>
        <taxon>Alphaproteobacteria</taxon>
        <taxon>Rhodospirillales</taxon>
        <taxon>Magnetospirillaceae</taxon>
        <taxon>Paramagnetospirillum</taxon>
    </lineage>
</organism>
<dbReference type="Pfam" id="PF13537">
    <property type="entry name" value="GATase_7"/>
    <property type="match status" value="1"/>
</dbReference>
<sequence>MCGLAGLFLPHSATMVEADIAAMLAVMKHRGPDGTGIHVSDDRRFQAGFTRLAIIDLATGDQPLVRGGGETVLLGNGEVYNYRELRAELSGRGHAFQTQGDMESALECFRARGRDFVHDLNGMYAIALYQRQDHRLLLLRDRLGVKPLYWARTQGGGVVFASEIKALFASGLVRPQVDEASVAAFLAHGYVPAPATLYAGVSKLPPASLMSVAADGEIGIERYWRPAPAADLPGDEDGIRQHLTELLDEAVGLQLRSDVPVGSMLSGGIDSGLITALAARRLDRPLKTYTVRFLGSTVDETPLAAQVAERYGTDHTVFELSTDSAAQLLPRLCWHADEPLADASLLPNHLINQVIGAETRVVLNGTGGDELFAGYGRYFQLPVEARYLRLPRALRKLVEAGLRGAKPFLAWQLARAEKFDANRGDYLFDHSTLFPPPILDVLESGLAPPGLSAQGRFFTEYDGPAQSGGLYAELNTYLPEDLLCLLDRTTMAHSVEGRVPLLDHRLVEAALAVPPAIRTPHGRQKALERAMAAPFLPDSLLNAPKQGFASPVPAWFESGGLGDLARRLLTRKESLDRGWWSRGGVEHLLAQPGRHAFRLYALMALELTVRLHVEGSYTEAPGFGLAEMADG</sequence>
<dbReference type="RefSeq" id="WP_068493547.1">
    <property type="nucleotide sequence ID" value="NZ_LWQT01000066.1"/>
</dbReference>
<dbReference type="PIRSF" id="PIRSF001589">
    <property type="entry name" value="Asn_synthetase_glu-h"/>
    <property type="match status" value="1"/>
</dbReference>
<dbReference type="SUPFAM" id="SSF56235">
    <property type="entry name" value="N-terminal nucleophile aminohydrolases (Ntn hydrolases)"/>
    <property type="match status" value="1"/>
</dbReference>
<dbReference type="InterPro" id="IPR001962">
    <property type="entry name" value="Asn_synthase"/>
</dbReference>
<dbReference type="GO" id="GO:0006529">
    <property type="term" value="P:asparagine biosynthetic process"/>
    <property type="evidence" value="ECO:0007669"/>
    <property type="project" value="UniProtKB-KW"/>
</dbReference>
<feature type="active site" description="For GATase activity" evidence="8">
    <location>
        <position position="2"/>
    </location>
</feature>
<evidence type="ECO:0000313" key="11">
    <source>
        <dbReference type="EMBL" id="OAN49174.1"/>
    </source>
</evidence>
<dbReference type="GO" id="GO:0004066">
    <property type="term" value="F:asparagine synthase (glutamine-hydrolyzing) activity"/>
    <property type="evidence" value="ECO:0007669"/>
    <property type="project" value="UniProtKB-EC"/>
</dbReference>
<keyword evidence="12" id="KW-1185">Reference proteome</keyword>
<dbReference type="CDD" id="cd00712">
    <property type="entry name" value="AsnB"/>
    <property type="match status" value="1"/>
</dbReference>
<dbReference type="SUPFAM" id="SSF52402">
    <property type="entry name" value="Adenine nucleotide alpha hydrolases-like"/>
    <property type="match status" value="1"/>
</dbReference>
<evidence type="ECO:0000256" key="7">
    <source>
        <dbReference type="ARBA" id="ARBA00048741"/>
    </source>
</evidence>
<keyword evidence="8" id="KW-0061">Asparagine biosynthesis</keyword>
<dbReference type="STRING" id="1285242.A6A04_03405"/>
<dbReference type="InterPro" id="IPR051786">
    <property type="entry name" value="ASN_synthetase/amidase"/>
</dbReference>
<gene>
    <name evidence="11" type="ORF">A6A04_03405</name>
</gene>
<feature type="binding site" evidence="9">
    <location>
        <position position="291"/>
    </location>
    <ligand>
        <name>ATP</name>
        <dbReference type="ChEBI" id="CHEBI:30616"/>
    </ligand>
</feature>
<evidence type="ECO:0000256" key="4">
    <source>
        <dbReference type="ARBA" id="ARBA00022741"/>
    </source>
</evidence>
<evidence type="ECO:0000256" key="9">
    <source>
        <dbReference type="PIRSR" id="PIRSR001589-2"/>
    </source>
</evidence>
<dbReference type="AlphaFoldDB" id="A0A178MML2"/>
<protein>
    <recommendedName>
        <fullName evidence="3">asparagine synthase (glutamine-hydrolyzing)</fullName>
        <ecNumber evidence="3">6.3.5.4</ecNumber>
    </recommendedName>
</protein>
<evidence type="ECO:0000256" key="2">
    <source>
        <dbReference type="ARBA" id="ARBA00005752"/>
    </source>
</evidence>
<dbReference type="InterPro" id="IPR029055">
    <property type="entry name" value="Ntn_hydrolases_N"/>
</dbReference>
<evidence type="ECO:0000256" key="5">
    <source>
        <dbReference type="ARBA" id="ARBA00022840"/>
    </source>
</evidence>
<evidence type="ECO:0000256" key="3">
    <source>
        <dbReference type="ARBA" id="ARBA00012737"/>
    </source>
</evidence>
<dbReference type="PANTHER" id="PTHR43284">
    <property type="entry name" value="ASPARAGINE SYNTHETASE (GLUTAMINE-HYDROLYZING)"/>
    <property type="match status" value="1"/>
</dbReference>
<evidence type="ECO:0000256" key="8">
    <source>
        <dbReference type="PIRSR" id="PIRSR001589-1"/>
    </source>
</evidence>
<evidence type="ECO:0000256" key="6">
    <source>
        <dbReference type="ARBA" id="ARBA00022962"/>
    </source>
</evidence>
<comment type="pathway">
    <text evidence="1">Amino-acid biosynthesis; L-asparagine biosynthesis; L-asparagine from L-aspartate (L-Gln route): step 1/1.</text>
</comment>
<proteinExistence type="inferred from homology"/>
<keyword evidence="4 9" id="KW-0547">Nucleotide-binding</keyword>
<comment type="similarity">
    <text evidence="2">Belongs to the asparagine synthetase family.</text>
</comment>
<keyword evidence="5 9" id="KW-0067">ATP-binding</keyword>
<feature type="domain" description="Glutamine amidotransferase type-2" evidence="10">
    <location>
        <begin position="2"/>
        <end position="215"/>
    </location>
</feature>
<dbReference type="EC" id="6.3.5.4" evidence="3"/>
<dbReference type="Proteomes" id="UP000078428">
    <property type="component" value="Unassembled WGS sequence"/>
</dbReference>
<dbReference type="InterPro" id="IPR033738">
    <property type="entry name" value="AsnB_N"/>
</dbReference>
<dbReference type="GO" id="GO:0005524">
    <property type="term" value="F:ATP binding"/>
    <property type="evidence" value="ECO:0007669"/>
    <property type="project" value="UniProtKB-KW"/>
</dbReference>
<dbReference type="CDD" id="cd01991">
    <property type="entry name" value="Asn_synthase_B_C"/>
    <property type="match status" value="1"/>
</dbReference>
<name>A0A178MML2_9PROT</name>
<dbReference type="PROSITE" id="PS51278">
    <property type="entry name" value="GATASE_TYPE_2"/>
    <property type="match status" value="1"/>
</dbReference>
<evidence type="ECO:0000313" key="12">
    <source>
        <dbReference type="Proteomes" id="UP000078428"/>
    </source>
</evidence>
<dbReference type="Pfam" id="PF00733">
    <property type="entry name" value="Asn_synthase"/>
    <property type="match status" value="1"/>
</dbReference>
<dbReference type="Gene3D" id="3.60.20.10">
    <property type="entry name" value="Glutamine Phosphoribosylpyrophosphate, subunit 1, domain 1"/>
    <property type="match status" value="1"/>
</dbReference>